<dbReference type="Proteomes" id="UP001295469">
    <property type="component" value="Chromosome A09"/>
</dbReference>
<accession>A0A816PIT5</accession>
<sequence>MSKESYLKAEMLAEQGNYKFVKRKEAFIYHNCYCEQMAEKINWLITSSQTSHEMRRENNSKQLHYTPLESLLRNEDSHHVYT</sequence>
<proteinExistence type="predicted"/>
<dbReference type="AlphaFoldDB" id="A0A816PIT5"/>
<name>A0A816PIT5_BRANA</name>
<gene>
    <name evidence="1" type="ORF">DARMORV10_A09P53750.1</name>
</gene>
<evidence type="ECO:0000313" key="1">
    <source>
        <dbReference type="EMBL" id="CAF2049047.1"/>
    </source>
</evidence>
<reference evidence="1" key="1">
    <citation type="submission" date="2021-01" db="EMBL/GenBank/DDBJ databases">
        <authorList>
            <consortium name="Genoscope - CEA"/>
            <person name="William W."/>
        </authorList>
    </citation>
    <scope>NUCLEOTIDE SEQUENCE</scope>
</reference>
<organism evidence="1">
    <name type="scientific">Brassica napus</name>
    <name type="common">Rape</name>
    <dbReference type="NCBI Taxonomy" id="3708"/>
    <lineage>
        <taxon>Eukaryota</taxon>
        <taxon>Viridiplantae</taxon>
        <taxon>Streptophyta</taxon>
        <taxon>Embryophyta</taxon>
        <taxon>Tracheophyta</taxon>
        <taxon>Spermatophyta</taxon>
        <taxon>Magnoliopsida</taxon>
        <taxon>eudicotyledons</taxon>
        <taxon>Gunneridae</taxon>
        <taxon>Pentapetalae</taxon>
        <taxon>rosids</taxon>
        <taxon>malvids</taxon>
        <taxon>Brassicales</taxon>
        <taxon>Brassicaceae</taxon>
        <taxon>Brassiceae</taxon>
        <taxon>Brassica</taxon>
    </lineage>
</organism>
<dbReference type="EMBL" id="HG994363">
    <property type="protein sequence ID" value="CAF2049047.1"/>
    <property type="molecule type" value="Genomic_DNA"/>
</dbReference>
<protein>
    <submittedName>
        <fullName evidence="1">(rape) hypothetical protein</fullName>
    </submittedName>
</protein>